<gene>
    <name evidence="4" type="primary">LOC111023702</name>
</gene>
<dbReference type="KEGG" id="mcha:111023702"/>
<dbReference type="Pfam" id="PF14223">
    <property type="entry name" value="Retrotran_gag_2"/>
    <property type="match status" value="1"/>
</dbReference>
<protein>
    <submittedName>
        <fullName evidence="4">Uncharacterized protein LOC111023702</fullName>
    </submittedName>
</protein>
<evidence type="ECO:0000313" key="3">
    <source>
        <dbReference type="Proteomes" id="UP000504603"/>
    </source>
</evidence>
<dbReference type="Proteomes" id="UP000504603">
    <property type="component" value="Unplaced"/>
</dbReference>
<reference evidence="4" key="1">
    <citation type="submission" date="2025-08" db="UniProtKB">
        <authorList>
            <consortium name="RefSeq"/>
        </authorList>
    </citation>
    <scope>IDENTIFICATION</scope>
    <source>
        <strain evidence="4">OHB3-1</strain>
    </source>
</reference>
<dbReference type="Pfam" id="PF14244">
    <property type="entry name" value="Retrotran_gag_3"/>
    <property type="match status" value="1"/>
</dbReference>
<dbReference type="AlphaFoldDB" id="A0A6J1DW89"/>
<feature type="domain" description="Retrotransposon Copia-like N-terminal" evidence="2">
    <location>
        <begin position="44"/>
        <end position="90"/>
    </location>
</feature>
<dbReference type="PANTHER" id="PTHR37610:SF81">
    <property type="entry name" value="RETROTRANSPOSON COPIA-LIKE N-TERMINAL DOMAIN-CONTAINING PROTEIN"/>
    <property type="match status" value="1"/>
</dbReference>
<keyword evidence="3" id="KW-1185">Reference proteome</keyword>
<name>A0A6J1DW89_MOMCH</name>
<sequence>MSLISDLLEDPLPPTGLSPESSSSPVSSSTLSGDASVLNPYYLHHTDNTGLVFVNQLLTEDNYTSWSRSMMIVLSVKNKLDFIDGFIPRPSGDLLPAWIDNNHIVIAWILNSVSKEISASILFSESARDIWIDLNERFEKSNDPCIYQLKRALATLAQDQQSVSAYFTKLKSLWDELSQ</sequence>
<evidence type="ECO:0000256" key="1">
    <source>
        <dbReference type="SAM" id="MobiDB-lite"/>
    </source>
</evidence>
<evidence type="ECO:0000259" key="2">
    <source>
        <dbReference type="Pfam" id="PF14244"/>
    </source>
</evidence>
<dbReference type="PANTHER" id="PTHR37610">
    <property type="entry name" value="CCHC-TYPE DOMAIN-CONTAINING PROTEIN"/>
    <property type="match status" value="1"/>
</dbReference>
<dbReference type="RefSeq" id="XP_022156861.1">
    <property type="nucleotide sequence ID" value="XM_022301169.1"/>
</dbReference>
<feature type="region of interest" description="Disordered" evidence="1">
    <location>
        <begin position="1"/>
        <end position="31"/>
    </location>
</feature>
<organism evidence="3 4">
    <name type="scientific">Momordica charantia</name>
    <name type="common">Bitter gourd</name>
    <name type="synonym">Balsam pear</name>
    <dbReference type="NCBI Taxonomy" id="3673"/>
    <lineage>
        <taxon>Eukaryota</taxon>
        <taxon>Viridiplantae</taxon>
        <taxon>Streptophyta</taxon>
        <taxon>Embryophyta</taxon>
        <taxon>Tracheophyta</taxon>
        <taxon>Spermatophyta</taxon>
        <taxon>Magnoliopsida</taxon>
        <taxon>eudicotyledons</taxon>
        <taxon>Gunneridae</taxon>
        <taxon>Pentapetalae</taxon>
        <taxon>rosids</taxon>
        <taxon>fabids</taxon>
        <taxon>Cucurbitales</taxon>
        <taxon>Cucurbitaceae</taxon>
        <taxon>Momordiceae</taxon>
        <taxon>Momordica</taxon>
    </lineage>
</organism>
<accession>A0A6J1DW89</accession>
<feature type="compositionally biased region" description="Low complexity" evidence="1">
    <location>
        <begin position="17"/>
        <end position="31"/>
    </location>
</feature>
<proteinExistence type="predicted"/>
<evidence type="ECO:0000313" key="4">
    <source>
        <dbReference type="RefSeq" id="XP_022156861.1"/>
    </source>
</evidence>
<dbReference type="GeneID" id="111023702"/>
<dbReference type="InterPro" id="IPR029472">
    <property type="entry name" value="Copia-like_N"/>
</dbReference>
<dbReference type="OrthoDB" id="5544992at2759"/>